<organism evidence="1 2">
    <name type="scientific">Nonomuraea turkmeniaca</name>
    <dbReference type="NCBI Taxonomy" id="103838"/>
    <lineage>
        <taxon>Bacteria</taxon>
        <taxon>Bacillati</taxon>
        <taxon>Actinomycetota</taxon>
        <taxon>Actinomycetes</taxon>
        <taxon>Streptosporangiales</taxon>
        <taxon>Streptosporangiaceae</taxon>
        <taxon>Nonomuraea</taxon>
    </lineage>
</organism>
<protein>
    <submittedName>
        <fullName evidence="1">Uncharacterized protein</fullName>
    </submittedName>
</protein>
<comment type="caution">
    <text evidence="1">The sequence shown here is derived from an EMBL/GenBank/DDBJ whole genome shotgun (WGS) entry which is preliminary data.</text>
</comment>
<keyword evidence="2" id="KW-1185">Reference proteome</keyword>
<evidence type="ECO:0000313" key="1">
    <source>
        <dbReference type="EMBL" id="TMR17474.1"/>
    </source>
</evidence>
<sequence length="69" mass="7715">MVVHRNAPWYTMIASKVHDGRPWLRRIDAVGLRLQQPRIGSSTGSGTAGAAGRVMVVRRLRSTLYPMRV</sequence>
<dbReference type="AlphaFoldDB" id="A0A5S4FEV0"/>
<dbReference type="Proteomes" id="UP000309128">
    <property type="component" value="Unassembled WGS sequence"/>
</dbReference>
<reference evidence="1 2" key="1">
    <citation type="submission" date="2019-05" db="EMBL/GenBank/DDBJ databases">
        <title>Draft genome sequence of Nonomuraea turkmeniaca DSM 43926.</title>
        <authorList>
            <person name="Saricaoglu S."/>
            <person name="Isik K."/>
        </authorList>
    </citation>
    <scope>NUCLEOTIDE SEQUENCE [LARGE SCALE GENOMIC DNA]</scope>
    <source>
        <strain evidence="1 2">DSM 43926</strain>
    </source>
</reference>
<dbReference type="OrthoDB" id="561214at2"/>
<gene>
    <name evidence="1" type="ORF">ETD86_23365</name>
</gene>
<dbReference type="RefSeq" id="WP_138668285.1">
    <property type="nucleotide sequence ID" value="NZ_VCKY01000079.1"/>
</dbReference>
<evidence type="ECO:0000313" key="2">
    <source>
        <dbReference type="Proteomes" id="UP000309128"/>
    </source>
</evidence>
<accession>A0A5S4FEV0</accession>
<dbReference type="EMBL" id="VCKY01000079">
    <property type="protein sequence ID" value="TMR17474.1"/>
    <property type="molecule type" value="Genomic_DNA"/>
</dbReference>
<name>A0A5S4FEV0_9ACTN</name>
<proteinExistence type="predicted"/>